<evidence type="ECO:0000313" key="2">
    <source>
        <dbReference type="Proteomes" id="UP000198657"/>
    </source>
</evidence>
<accession>A0A1H8HIC9</accession>
<evidence type="ECO:0008006" key="3">
    <source>
        <dbReference type="Google" id="ProtNLM"/>
    </source>
</evidence>
<dbReference type="SUPFAM" id="SSF52540">
    <property type="entry name" value="P-loop containing nucleoside triphosphate hydrolases"/>
    <property type="match status" value="1"/>
</dbReference>
<dbReference type="InterPro" id="IPR027417">
    <property type="entry name" value="P-loop_NTPase"/>
</dbReference>
<dbReference type="Gene3D" id="3.40.50.300">
    <property type="entry name" value="P-loop containing nucleotide triphosphate hydrolases"/>
    <property type="match status" value="1"/>
</dbReference>
<dbReference type="RefSeq" id="WP_091164348.1">
    <property type="nucleotide sequence ID" value="NZ_CBCSFM010000013.1"/>
</dbReference>
<organism evidence="1 2">
    <name type="scientific">Flavobacterium sinopsychrotolerans</name>
    <dbReference type="NCBI Taxonomy" id="604089"/>
    <lineage>
        <taxon>Bacteria</taxon>
        <taxon>Pseudomonadati</taxon>
        <taxon>Bacteroidota</taxon>
        <taxon>Flavobacteriia</taxon>
        <taxon>Flavobacteriales</taxon>
        <taxon>Flavobacteriaceae</taxon>
        <taxon>Flavobacterium</taxon>
    </lineage>
</organism>
<dbReference type="OrthoDB" id="2633870at2"/>
<dbReference type="AlphaFoldDB" id="A0A1H8HIC9"/>
<dbReference type="EMBL" id="FODN01000001">
    <property type="protein sequence ID" value="SEN55855.1"/>
    <property type="molecule type" value="Genomic_DNA"/>
</dbReference>
<proteinExistence type="predicted"/>
<name>A0A1H8HIC9_9FLAO</name>
<reference evidence="2" key="1">
    <citation type="submission" date="2016-10" db="EMBL/GenBank/DDBJ databases">
        <authorList>
            <person name="Varghese N."/>
            <person name="Submissions S."/>
        </authorList>
    </citation>
    <scope>NUCLEOTIDE SEQUENCE [LARGE SCALE GENOMIC DNA]</scope>
    <source>
        <strain evidence="2">CGMCC 1.8704</strain>
    </source>
</reference>
<dbReference type="Proteomes" id="UP000198657">
    <property type="component" value="Unassembled WGS sequence"/>
</dbReference>
<evidence type="ECO:0000313" key="1">
    <source>
        <dbReference type="EMBL" id="SEN55855.1"/>
    </source>
</evidence>
<sequence>MLQPNNVWKNLGFKESPYDTKPLKVLKSDVELLMGRDEEQVDFLTAIESSEQGVFVISGVPGVGKTSFLNVQQYLLESGEAQFGPKILAARTLCAIQPADEPKIIARRCIQSFCASIEEYCVTKKIEVPEYTAKIISWIHQNKPATINFGFSILGNGVNVGREVYLPSINETTFETFVEIIKCLAIEVNEELKFVSSFIVLDNFENLYEEDLRDCMTTFRDTLFTIPNVWWIIIGQSGLSSFIQSTNPKVFQRLSSSLELKPISIENLIKAVEIRVKKFHVSKGKASSPISEDIYLKLFESSNGEIRFVFKYCHEICITLVQSVRKILIQRKLKVDDGNFERIMGEHLVDKQIGNGFSNGCLKSIITKEFEGHYLTQKEKQVLKKIGEMKKVKPKDFENFKHIGISTMGILTKNYLTKLSDLNLLLRRQEAKVITYELRGISVFAEEYELLD</sequence>
<gene>
    <name evidence="1" type="ORF">SAMN04487942_0208</name>
</gene>
<protein>
    <recommendedName>
        <fullName evidence="3">AAA ATPase domain-containing protein</fullName>
    </recommendedName>
</protein>
<keyword evidence="2" id="KW-1185">Reference proteome</keyword>